<evidence type="ECO:0000259" key="4">
    <source>
        <dbReference type="SMART" id="SM00822"/>
    </source>
</evidence>
<gene>
    <name evidence="5" type="ORF">HLB44_02685</name>
</gene>
<dbReference type="PRINTS" id="PR00080">
    <property type="entry name" value="SDRFAMILY"/>
</dbReference>
<evidence type="ECO:0000313" key="5">
    <source>
        <dbReference type="EMBL" id="NRF65887.1"/>
    </source>
</evidence>
<reference evidence="5 6" key="1">
    <citation type="submission" date="2020-05" db="EMBL/GenBank/DDBJ databases">
        <title>Aquincola sp. isolate from soil.</title>
        <authorList>
            <person name="Han J."/>
            <person name="Kim D.-U."/>
        </authorList>
    </citation>
    <scope>NUCLEOTIDE SEQUENCE [LARGE SCALE GENOMIC DNA]</scope>
    <source>
        <strain evidence="5 6">S2</strain>
    </source>
</reference>
<name>A0ABX2EAW3_9BURK</name>
<comment type="caution">
    <text evidence="5">The sequence shown here is derived from an EMBL/GenBank/DDBJ whole genome shotgun (WGS) entry which is preliminary data.</text>
</comment>
<accession>A0ABX2EAW3</accession>
<evidence type="ECO:0000313" key="6">
    <source>
        <dbReference type="Proteomes" id="UP000737171"/>
    </source>
</evidence>
<feature type="domain" description="Ketoreductase" evidence="4">
    <location>
        <begin position="7"/>
        <end position="195"/>
    </location>
</feature>
<evidence type="ECO:0000256" key="1">
    <source>
        <dbReference type="ARBA" id="ARBA00006484"/>
    </source>
</evidence>
<sequence>MGLLDGQVAIITGAGGGLGRAYSLLLAREGAAIVVNDMNADAAHGVVAEITAAGGRAVASIGDVASPSAGAAILQSALDAFGAVTILVNNAGILRDKSFANLSEAQWDAVIQVHLKGAFCVTQPVFRWMKENGRGGVIVNTASSSGLGGSFGQTNYGAAKAGLWGFSNCLALEGLKYGIRVWTLCPAAATPMTEGLMTPEMRAQWSPERVAPVLLYMVSGLSGDRTNRTLFASGSKVMEVKMVSGTPLPNHAGFSAQDIAAAADRLFLPDTPLDFNS</sequence>
<dbReference type="InterPro" id="IPR002347">
    <property type="entry name" value="SDR_fam"/>
</dbReference>
<dbReference type="RefSeq" id="WP_173120331.1">
    <property type="nucleotide sequence ID" value="NZ_JABRWJ010000001.1"/>
</dbReference>
<dbReference type="Proteomes" id="UP000737171">
    <property type="component" value="Unassembled WGS sequence"/>
</dbReference>
<keyword evidence="2" id="KW-0560">Oxidoreductase</keyword>
<protein>
    <submittedName>
        <fullName evidence="5">SDR family NAD(P)-dependent oxidoreductase</fullName>
    </submittedName>
</protein>
<evidence type="ECO:0000256" key="3">
    <source>
        <dbReference type="RuleBase" id="RU000363"/>
    </source>
</evidence>
<dbReference type="PRINTS" id="PR00081">
    <property type="entry name" value="GDHRDH"/>
</dbReference>
<dbReference type="InterPro" id="IPR020904">
    <property type="entry name" value="Sc_DH/Rdtase_CS"/>
</dbReference>
<comment type="similarity">
    <text evidence="1 3">Belongs to the short-chain dehydrogenases/reductases (SDR) family.</text>
</comment>
<organism evidence="5 6">
    <name type="scientific">Pseudaquabacterium terrae</name>
    <dbReference type="NCBI Taxonomy" id="2732868"/>
    <lineage>
        <taxon>Bacteria</taxon>
        <taxon>Pseudomonadati</taxon>
        <taxon>Pseudomonadota</taxon>
        <taxon>Betaproteobacteria</taxon>
        <taxon>Burkholderiales</taxon>
        <taxon>Sphaerotilaceae</taxon>
        <taxon>Pseudaquabacterium</taxon>
    </lineage>
</organism>
<proteinExistence type="inferred from homology"/>
<dbReference type="InterPro" id="IPR057326">
    <property type="entry name" value="KR_dom"/>
</dbReference>
<dbReference type="SMART" id="SM00822">
    <property type="entry name" value="PKS_KR"/>
    <property type="match status" value="1"/>
</dbReference>
<dbReference type="InterPro" id="IPR036291">
    <property type="entry name" value="NAD(P)-bd_dom_sf"/>
</dbReference>
<dbReference type="EMBL" id="JABRWJ010000001">
    <property type="protein sequence ID" value="NRF65887.1"/>
    <property type="molecule type" value="Genomic_DNA"/>
</dbReference>
<dbReference type="PANTHER" id="PTHR45024:SF2">
    <property type="entry name" value="SCP2 DOMAIN-CONTAINING PROTEIN"/>
    <property type="match status" value="1"/>
</dbReference>
<dbReference type="PANTHER" id="PTHR45024">
    <property type="entry name" value="DEHYDROGENASES, SHORT CHAIN"/>
    <property type="match status" value="1"/>
</dbReference>
<dbReference type="Pfam" id="PF00106">
    <property type="entry name" value="adh_short"/>
    <property type="match status" value="1"/>
</dbReference>
<dbReference type="Gene3D" id="3.40.50.720">
    <property type="entry name" value="NAD(P)-binding Rossmann-like Domain"/>
    <property type="match status" value="1"/>
</dbReference>
<dbReference type="PROSITE" id="PS00061">
    <property type="entry name" value="ADH_SHORT"/>
    <property type="match status" value="1"/>
</dbReference>
<evidence type="ECO:0000256" key="2">
    <source>
        <dbReference type="ARBA" id="ARBA00023002"/>
    </source>
</evidence>
<dbReference type="InterPro" id="IPR051687">
    <property type="entry name" value="Peroxisomal_Beta-Oxidation"/>
</dbReference>
<keyword evidence="6" id="KW-1185">Reference proteome</keyword>
<dbReference type="SUPFAM" id="SSF51735">
    <property type="entry name" value="NAD(P)-binding Rossmann-fold domains"/>
    <property type="match status" value="1"/>
</dbReference>